<dbReference type="Gene3D" id="3.30.2010.10">
    <property type="entry name" value="Metalloproteases ('zincins'), catalytic domain"/>
    <property type="match status" value="1"/>
</dbReference>
<evidence type="ECO:0000313" key="12">
    <source>
        <dbReference type="EMBL" id="RYU09612.1"/>
    </source>
</evidence>
<evidence type="ECO:0000256" key="6">
    <source>
        <dbReference type="PIRSR" id="PIRSR627057-1"/>
    </source>
</evidence>
<keyword evidence="1" id="KW-0645">Protease</keyword>
<gene>
    <name evidence="12" type="ORF">ETU37_21515</name>
</gene>
<feature type="binding site" evidence="7">
    <location>
        <position position="315"/>
    </location>
    <ligand>
        <name>Zn(2+)</name>
        <dbReference type="ChEBI" id="CHEBI:29105"/>
        <note>catalytic</note>
    </ligand>
</feature>
<keyword evidence="4 7" id="KW-0862">Zinc</keyword>
<comment type="cofactor">
    <cofactor evidence="7">
        <name>Zn(2+)</name>
        <dbReference type="ChEBI" id="CHEBI:29105"/>
    </cofactor>
    <text evidence="7">Binds 1 zinc ion per subunit.</text>
</comment>
<keyword evidence="9" id="KW-0812">Transmembrane</keyword>
<evidence type="ECO:0000256" key="9">
    <source>
        <dbReference type="SAM" id="Phobius"/>
    </source>
</evidence>
<dbReference type="InterPro" id="IPR027057">
    <property type="entry name" value="CAXX_Prtase_1"/>
</dbReference>
<keyword evidence="9" id="KW-0472">Membrane</keyword>
<feature type="transmembrane region" description="Helical" evidence="9">
    <location>
        <begin position="213"/>
        <end position="236"/>
    </location>
</feature>
<dbReference type="Pfam" id="PF16491">
    <property type="entry name" value="Peptidase_M48_N"/>
    <property type="match status" value="1"/>
</dbReference>
<dbReference type="GO" id="GO:0046872">
    <property type="term" value="F:metal ion binding"/>
    <property type="evidence" value="ECO:0007669"/>
    <property type="project" value="UniProtKB-KW"/>
</dbReference>
<keyword evidence="9" id="KW-1133">Transmembrane helix</keyword>
<comment type="caution">
    <text evidence="12">The sequence shown here is derived from an EMBL/GenBank/DDBJ whole genome shotgun (WGS) entry which is preliminary data.</text>
</comment>
<dbReference type="EMBL" id="SDPU01000035">
    <property type="protein sequence ID" value="RYU09612.1"/>
    <property type="molecule type" value="Genomic_DNA"/>
</dbReference>
<feature type="transmembrane region" description="Helical" evidence="9">
    <location>
        <begin position="102"/>
        <end position="125"/>
    </location>
</feature>
<dbReference type="InterPro" id="IPR001915">
    <property type="entry name" value="Peptidase_M48"/>
</dbReference>
<feature type="transmembrane region" description="Helical" evidence="9">
    <location>
        <begin position="325"/>
        <end position="346"/>
    </location>
</feature>
<dbReference type="Proteomes" id="UP000291189">
    <property type="component" value="Unassembled WGS sequence"/>
</dbReference>
<dbReference type="InterPro" id="IPR032456">
    <property type="entry name" value="Peptidase_M48_N"/>
</dbReference>
<dbReference type="AlphaFoldDB" id="A0A4Q5IUP5"/>
<feature type="region of interest" description="Disordered" evidence="8">
    <location>
        <begin position="1"/>
        <end position="31"/>
    </location>
</feature>
<evidence type="ECO:0000259" key="10">
    <source>
        <dbReference type="Pfam" id="PF01435"/>
    </source>
</evidence>
<sequence length="456" mass="48591">MSEPSRKAGATISRGSPASEAPSRIPSGRHGRLCRVTSTPRLNRRGAVAMLVLAVVGLVLAASLLVPWEWVPGGHLVPMSAGKLFTAEQLLRGEEYARVARLLSWSSLAVSLAVVGALGFTRLGSRLVSRLTSCRRWFLAVPVATLAVLLVGRVVTLPFGLALRQRNLDYGLTRQSLAGWFSDWGRGLLVDAVVTSLLLLILVALMRRRPRDWYVAGAGVVVVLTFVGSLLYPVVIEPLFNKFTPMADGAFKSAVLRLADKEGVHVDDVLVADASRRTTTYNAYVSGFGGTRRIVVFDTLMEGLPRKEALVVVAHELAHAKNNDVLVGTILGALGGVAGVAALALVLDIRAVRERAGIDDPADARLVPLVLALVAIGSLLASPAVNSVSRALEARADRVSLQTTGADGAFIAMQHRLAVQAVRDPTPPAWSQFWFGTHPTVLQRAGLPSSLEAARS</sequence>
<evidence type="ECO:0000256" key="8">
    <source>
        <dbReference type="SAM" id="MobiDB-lite"/>
    </source>
</evidence>
<proteinExistence type="predicted"/>
<feature type="transmembrane region" description="Helical" evidence="9">
    <location>
        <begin position="47"/>
        <end position="68"/>
    </location>
</feature>
<dbReference type="GO" id="GO:0004222">
    <property type="term" value="F:metalloendopeptidase activity"/>
    <property type="evidence" value="ECO:0007669"/>
    <property type="project" value="InterPro"/>
</dbReference>
<keyword evidence="2 7" id="KW-0479">Metal-binding</keyword>
<evidence type="ECO:0000256" key="4">
    <source>
        <dbReference type="ARBA" id="ARBA00022833"/>
    </source>
</evidence>
<dbReference type="GO" id="GO:0071586">
    <property type="term" value="P:CAAX-box protein processing"/>
    <property type="evidence" value="ECO:0007669"/>
    <property type="project" value="InterPro"/>
</dbReference>
<name>A0A4Q5IUP5_9ACTN</name>
<protein>
    <submittedName>
        <fullName evidence="12">M48 family peptidase</fullName>
    </submittedName>
</protein>
<evidence type="ECO:0000256" key="5">
    <source>
        <dbReference type="ARBA" id="ARBA00023049"/>
    </source>
</evidence>
<feature type="transmembrane region" description="Helical" evidence="9">
    <location>
        <begin position="137"/>
        <end position="164"/>
    </location>
</feature>
<organism evidence="12 13">
    <name type="scientific">Nocardioides iriomotensis</name>
    <dbReference type="NCBI Taxonomy" id="715784"/>
    <lineage>
        <taxon>Bacteria</taxon>
        <taxon>Bacillati</taxon>
        <taxon>Actinomycetota</taxon>
        <taxon>Actinomycetes</taxon>
        <taxon>Propionibacteriales</taxon>
        <taxon>Nocardioidaceae</taxon>
        <taxon>Nocardioides</taxon>
    </lineage>
</organism>
<feature type="active site" description="Proton donor" evidence="6">
    <location>
        <position position="397"/>
    </location>
</feature>
<keyword evidence="3" id="KW-0378">Hydrolase</keyword>
<evidence type="ECO:0000256" key="2">
    <source>
        <dbReference type="ARBA" id="ARBA00022723"/>
    </source>
</evidence>
<feature type="transmembrane region" description="Helical" evidence="9">
    <location>
        <begin position="184"/>
        <end position="206"/>
    </location>
</feature>
<dbReference type="PANTHER" id="PTHR10120">
    <property type="entry name" value="CAAX PRENYL PROTEASE 1"/>
    <property type="match status" value="1"/>
</dbReference>
<keyword evidence="13" id="KW-1185">Reference proteome</keyword>
<accession>A0A4Q5IUP5</accession>
<dbReference type="Pfam" id="PF01435">
    <property type="entry name" value="Peptidase_M48"/>
    <property type="match status" value="1"/>
</dbReference>
<evidence type="ECO:0000259" key="11">
    <source>
        <dbReference type="Pfam" id="PF16491"/>
    </source>
</evidence>
<feature type="transmembrane region" description="Helical" evidence="9">
    <location>
        <begin position="366"/>
        <end position="385"/>
    </location>
</feature>
<feature type="domain" description="CAAX prenyl protease 1 N-terminal" evidence="11">
    <location>
        <begin position="105"/>
        <end position="242"/>
    </location>
</feature>
<evidence type="ECO:0000256" key="7">
    <source>
        <dbReference type="PIRSR" id="PIRSR627057-2"/>
    </source>
</evidence>
<feature type="active site" evidence="6">
    <location>
        <position position="316"/>
    </location>
</feature>
<feature type="domain" description="Peptidase M48" evidence="10">
    <location>
        <begin position="249"/>
        <end position="444"/>
    </location>
</feature>
<feature type="binding site" evidence="7">
    <location>
        <position position="319"/>
    </location>
    <ligand>
        <name>Zn(2+)</name>
        <dbReference type="ChEBI" id="CHEBI:29105"/>
        <note>catalytic</note>
    </ligand>
</feature>
<feature type="binding site" evidence="7">
    <location>
        <position position="393"/>
    </location>
    <ligand>
        <name>Zn(2+)</name>
        <dbReference type="ChEBI" id="CHEBI:29105"/>
        <note>catalytic</note>
    </ligand>
</feature>
<dbReference type="CDD" id="cd07343">
    <property type="entry name" value="M48A_Zmpste24p_like"/>
    <property type="match status" value="1"/>
</dbReference>
<evidence type="ECO:0000256" key="3">
    <source>
        <dbReference type="ARBA" id="ARBA00022801"/>
    </source>
</evidence>
<evidence type="ECO:0000313" key="13">
    <source>
        <dbReference type="Proteomes" id="UP000291189"/>
    </source>
</evidence>
<evidence type="ECO:0000256" key="1">
    <source>
        <dbReference type="ARBA" id="ARBA00022670"/>
    </source>
</evidence>
<keyword evidence="5" id="KW-0482">Metalloprotease</keyword>
<dbReference type="OrthoDB" id="9781930at2"/>
<reference evidence="12 13" key="1">
    <citation type="submission" date="2019-01" db="EMBL/GenBank/DDBJ databases">
        <title>Nocardioides guangzhouensis sp. nov., an actinobacterium isolated from soil.</title>
        <authorList>
            <person name="Fu Y."/>
            <person name="Cai Y."/>
            <person name="Lin Z."/>
            <person name="Chen P."/>
        </authorList>
    </citation>
    <scope>NUCLEOTIDE SEQUENCE [LARGE SCALE GENOMIC DNA]</scope>
    <source>
        <strain evidence="12 13">NBRC 105384</strain>
    </source>
</reference>